<keyword evidence="4" id="KW-1185">Reference proteome</keyword>
<dbReference type="InterPro" id="IPR036779">
    <property type="entry name" value="LysM_dom_sf"/>
</dbReference>
<feature type="domain" description="LysM" evidence="2">
    <location>
        <begin position="580"/>
        <end position="623"/>
    </location>
</feature>
<name>A0ABY6CL65_9BACT</name>
<dbReference type="SUPFAM" id="SSF53955">
    <property type="entry name" value="Lysozyme-like"/>
    <property type="match status" value="1"/>
</dbReference>
<dbReference type="SUPFAM" id="SSF54106">
    <property type="entry name" value="LysM domain"/>
    <property type="match status" value="3"/>
</dbReference>
<dbReference type="Pfam" id="PF01476">
    <property type="entry name" value="LysM"/>
    <property type="match status" value="4"/>
</dbReference>
<dbReference type="InterPro" id="IPR008258">
    <property type="entry name" value="Transglycosylase_SLT_dom_1"/>
</dbReference>
<accession>A0ABY6CL65</accession>
<feature type="signal peptide" evidence="1">
    <location>
        <begin position="1"/>
        <end position="18"/>
    </location>
</feature>
<dbReference type="Gene3D" id="3.10.350.10">
    <property type="entry name" value="LysM domain"/>
    <property type="match status" value="3"/>
</dbReference>
<dbReference type="CDD" id="cd00118">
    <property type="entry name" value="LysM"/>
    <property type="match status" value="3"/>
</dbReference>
<dbReference type="RefSeq" id="WP_262308696.1">
    <property type="nucleotide sequence ID" value="NZ_CP106679.1"/>
</dbReference>
<feature type="domain" description="LysM" evidence="2">
    <location>
        <begin position="382"/>
        <end position="426"/>
    </location>
</feature>
<sequence length="625" mass="70930">MRYLIACWALLWGLNASAEDLISPNVPSSMEFAGMKLKITESARRDIQKDVDMLTQSEKYFEIKADRARLYFPIIEETLRKENVPEDFKYLSIQESALISDAVSSSNAVGFWQFKDFTGREVGLRIDRDVDERLNIVASTIGAAKYFKRHNFYFNNWIYTLLAHMTGRGGAAKYVDQSQFGANKMTIDRDTHWYVKRCLAHKIAFGSVMEKKHSEGMRLMQYDRGAGMSLSKIANELNVDETELRQYNKWLKSGKVPGEKTYIVIVPIRGKMKPIEKIGGGVDDSMIVKSGSDKDSGREQTSFEKVFPSLSKTLNTDKSIFVKINGLPTILAKSGDNVTSVASKVNLDPARFAKYNDLKVTDRLTEGEIYYLRSKRNRGLTYYYTAQRGETLWEVSQKFGIKLKQLAKLNRMSVTDRLQPGRVMWLRQRRPSDVPVEIRELPAAPVDETIPVKELKQVEEPKPAQSPVQLQEVSESAVDEVVIQKPAQTEKEELPVFMEMEDSPELIDEKPRVVKEEKASYFTHTVNKGETLYSISKKYGVSVEDIKEWNDMQSGGLSIGQSLVIHGEGRPFELAPAQVDFHVVGPGDTMYSISKKYGISIDKLLTINQKDNFALSIGERIRVKE</sequence>
<dbReference type="Pfam" id="PF01464">
    <property type="entry name" value="SLT"/>
    <property type="match status" value="1"/>
</dbReference>
<evidence type="ECO:0000313" key="4">
    <source>
        <dbReference type="Proteomes" id="UP001065174"/>
    </source>
</evidence>
<dbReference type="PANTHER" id="PTHR33734">
    <property type="entry name" value="LYSM DOMAIN-CONTAINING GPI-ANCHORED PROTEIN 2"/>
    <property type="match status" value="1"/>
</dbReference>
<feature type="domain" description="LysM" evidence="2">
    <location>
        <begin position="328"/>
        <end position="372"/>
    </location>
</feature>
<gene>
    <name evidence="3" type="ORF">N6H18_12945</name>
</gene>
<dbReference type="SMART" id="SM00257">
    <property type="entry name" value="LysM"/>
    <property type="match status" value="4"/>
</dbReference>
<dbReference type="Proteomes" id="UP001065174">
    <property type="component" value="Chromosome"/>
</dbReference>
<dbReference type="InterPro" id="IPR023346">
    <property type="entry name" value="Lysozyme-like_dom_sf"/>
</dbReference>
<reference evidence="3" key="1">
    <citation type="submission" date="2022-09" db="EMBL/GenBank/DDBJ databases">
        <title>Comparative genomics and taxonomic characterization of three novel marine species of genus Reichenbachiella exhibiting antioxidant and polysaccharide degradation activities.</title>
        <authorList>
            <person name="Muhammad N."/>
            <person name="Lee Y.-J."/>
            <person name="Ko J."/>
            <person name="Kim S.-G."/>
        </authorList>
    </citation>
    <scope>NUCLEOTIDE SEQUENCE</scope>
    <source>
        <strain evidence="3">BKB1-1</strain>
    </source>
</reference>
<protein>
    <submittedName>
        <fullName evidence="3">LysM peptidoglycan-binding domain-containing protein</fullName>
    </submittedName>
</protein>
<feature type="domain" description="LysM" evidence="2">
    <location>
        <begin position="522"/>
        <end position="565"/>
    </location>
</feature>
<dbReference type="PROSITE" id="PS51782">
    <property type="entry name" value="LYSM"/>
    <property type="match status" value="4"/>
</dbReference>
<feature type="chain" id="PRO_5047469649" evidence="1">
    <location>
        <begin position="19"/>
        <end position="625"/>
    </location>
</feature>
<proteinExistence type="predicted"/>
<keyword evidence="1" id="KW-0732">Signal</keyword>
<dbReference type="CDD" id="cd16894">
    <property type="entry name" value="MltD-like"/>
    <property type="match status" value="1"/>
</dbReference>
<evidence type="ECO:0000259" key="2">
    <source>
        <dbReference type="PROSITE" id="PS51782"/>
    </source>
</evidence>
<dbReference type="EMBL" id="CP106679">
    <property type="protein sequence ID" value="UXP31256.1"/>
    <property type="molecule type" value="Genomic_DNA"/>
</dbReference>
<dbReference type="InterPro" id="IPR018392">
    <property type="entry name" value="LysM"/>
</dbReference>
<dbReference type="Gene3D" id="1.10.530.10">
    <property type="match status" value="1"/>
</dbReference>
<organism evidence="3 4">
    <name type="scientific">Reichenbachiella agarivorans</name>
    <dbReference type="NCBI Taxonomy" id="2979464"/>
    <lineage>
        <taxon>Bacteria</taxon>
        <taxon>Pseudomonadati</taxon>
        <taxon>Bacteroidota</taxon>
        <taxon>Cytophagia</taxon>
        <taxon>Cytophagales</taxon>
        <taxon>Reichenbachiellaceae</taxon>
        <taxon>Reichenbachiella</taxon>
    </lineage>
</organism>
<evidence type="ECO:0000313" key="3">
    <source>
        <dbReference type="EMBL" id="UXP31256.1"/>
    </source>
</evidence>
<evidence type="ECO:0000256" key="1">
    <source>
        <dbReference type="SAM" id="SignalP"/>
    </source>
</evidence>
<dbReference type="PANTHER" id="PTHR33734:SF22">
    <property type="entry name" value="MEMBRANE-BOUND LYTIC MUREIN TRANSGLYCOSYLASE D"/>
    <property type="match status" value="1"/>
</dbReference>